<keyword evidence="4 10" id="KW-0863">Zinc-finger</keyword>
<feature type="region of interest" description="Disordered" evidence="11">
    <location>
        <begin position="65"/>
        <end position="93"/>
    </location>
</feature>
<evidence type="ECO:0000313" key="13">
    <source>
        <dbReference type="EMBL" id="KAK8737545.1"/>
    </source>
</evidence>
<evidence type="ECO:0000256" key="1">
    <source>
        <dbReference type="ARBA" id="ARBA00004123"/>
    </source>
</evidence>
<comment type="caution">
    <text evidence="13">The sequence shown here is derived from an EMBL/GenBank/DDBJ whole genome shotgun (WGS) entry which is preliminary data.</text>
</comment>
<evidence type="ECO:0000256" key="5">
    <source>
        <dbReference type="ARBA" id="ARBA00022833"/>
    </source>
</evidence>
<keyword evidence="14" id="KW-1185">Reference proteome</keyword>
<feature type="compositionally biased region" description="Low complexity" evidence="11">
    <location>
        <begin position="66"/>
        <end position="88"/>
    </location>
</feature>
<dbReference type="GO" id="GO:0003677">
    <property type="term" value="F:DNA binding"/>
    <property type="evidence" value="ECO:0007669"/>
    <property type="project" value="UniProtKB-KW"/>
</dbReference>
<feature type="domain" description="C2H2-type" evidence="12">
    <location>
        <begin position="93"/>
        <end position="120"/>
    </location>
</feature>
<dbReference type="InterPro" id="IPR036236">
    <property type="entry name" value="Znf_C2H2_sf"/>
</dbReference>
<evidence type="ECO:0000256" key="11">
    <source>
        <dbReference type="SAM" id="MobiDB-lite"/>
    </source>
</evidence>
<reference evidence="13" key="2">
    <citation type="submission" date="2024-01" db="EMBL/GenBank/DDBJ databases">
        <authorList>
            <person name="He J."/>
            <person name="Wang M."/>
            <person name="Zheng J."/>
            <person name="Liu Z."/>
        </authorList>
    </citation>
    <scope>NUCLEOTIDE SEQUENCE</scope>
    <source>
        <strain evidence="13">ZL_2023a</strain>
        <tissue evidence="13">Muscle</tissue>
    </source>
</reference>
<dbReference type="InterPro" id="IPR013087">
    <property type="entry name" value="Znf_C2H2_type"/>
</dbReference>
<dbReference type="Proteomes" id="UP001445076">
    <property type="component" value="Unassembled WGS sequence"/>
</dbReference>
<reference evidence="13 14" key="1">
    <citation type="journal article" date="2024" name="BMC Genomics">
        <title>Genome assembly of redclaw crayfish (Cherax quadricarinatus) provides insights into its immune adaptation and hypoxia tolerance.</title>
        <authorList>
            <person name="Liu Z."/>
            <person name="Zheng J."/>
            <person name="Li H."/>
            <person name="Fang K."/>
            <person name="Wang S."/>
            <person name="He J."/>
            <person name="Zhou D."/>
            <person name="Weng S."/>
            <person name="Chi M."/>
            <person name="Gu Z."/>
            <person name="He J."/>
            <person name="Li F."/>
            <person name="Wang M."/>
        </authorList>
    </citation>
    <scope>NUCLEOTIDE SEQUENCE [LARGE SCALE GENOMIC DNA]</scope>
    <source>
        <strain evidence="13">ZL_2023a</strain>
    </source>
</reference>
<keyword evidence="5" id="KW-0862">Zinc</keyword>
<keyword evidence="7" id="KW-0238">DNA-binding</keyword>
<dbReference type="PROSITE" id="PS50157">
    <property type="entry name" value="ZINC_FINGER_C2H2_2"/>
    <property type="match status" value="2"/>
</dbReference>
<dbReference type="SMART" id="SM00355">
    <property type="entry name" value="ZnF_C2H2"/>
    <property type="match status" value="2"/>
</dbReference>
<sequence>MDKGQLLVRKFCLTNILCFGKCLFVKITKMRGCVTRLCRVLQGGGGIGGMAVKLPHLWLAAGSGIGSHPSPLPQQHQQPQQQHQQGLPDPRPYACSFCGRRFKRSDHRRQHERLHTGEKPYGCPRCGAKFAQQSGLHYHKLNACREEQRT</sequence>
<dbReference type="Gene3D" id="3.30.160.60">
    <property type="entry name" value="Classic Zinc Finger"/>
    <property type="match status" value="2"/>
</dbReference>
<evidence type="ECO:0000256" key="8">
    <source>
        <dbReference type="ARBA" id="ARBA00023163"/>
    </source>
</evidence>
<name>A0AAW0XCX9_CHEQU</name>
<feature type="domain" description="C2H2-type" evidence="12">
    <location>
        <begin position="121"/>
        <end position="150"/>
    </location>
</feature>
<evidence type="ECO:0000256" key="6">
    <source>
        <dbReference type="ARBA" id="ARBA00023015"/>
    </source>
</evidence>
<dbReference type="FunFam" id="3.30.160.60:FF:001498">
    <property type="entry name" value="Zinc finger protein 404"/>
    <property type="match status" value="1"/>
</dbReference>
<evidence type="ECO:0000259" key="12">
    <source>
        <dbReference type="PROSITE" id="PS50157"/>
    </source>
</evidence>
<proteinExistence type="predicted"/>
<evidence type="ECO:0000256" key="9">
    <source>
        <dbReference type="ARBA" id="ARBA00023242"/>
    </source>
</evidence>
<keyword evidence="8" id="KW-0804">Transcription</keyword>
<dbReference type="GO" id="GO:0000981">
    <property type="term" value="F:DNA-binding transcription factor activity, RNA polymerase II-specific"/>
    <property type="evidence" value="ECO:0007669"/>
    <property type="project" value="TreeGrafter"/>
</dbReference>
<dbReference type="EMBL" id="JARKIK010000042">
    <property type="protein sequence ID" value="KAK8737514.1"/>
    <property type="molecule type" value="Genomic_DNA"/>
</dbReference>
<dbReference type="Pfam" id="PF00096">
    <property type="entry name" value="zf-C2H2"/>
    <property type="match status" value="1"/>
</dbReference>
<dbReference type="GO" id="GO:0008270">
    <property type="term" value="F:zinc ion binding"/>
    <property type="evidence" value="ECO:0007669"/>
    <property type="project" value="UniProtKB-KW"/>
</dbReference>
<evidence type="ECO:0000256" key="10">
    <source>
        <dbReference type="PROSITE-ProRule" id="PRU00042"/>
    </source>
</evidence>
<dbReference type="FunFam" id="3.30.160.60:FF:000322">
    <property type="entry name" value="GDNF-inducible zinc finger protein 1"/>
    <property type="match status" value="1"/>
</dbReference>
<evidence type="ECO:0000313" key="14">
    <source>
        <dbReference type="Proteomes" id="UP001445076"/>
    </source>
</evidence>
<dbReference type="SUPFAM" id="SSF57667">
    <property type="entry name" value="beta-beta-alpha zinc fingers"/>
    <property type="match status" value="1"/>
</dbReference>
<comment type="subcellular location">
    <subcellularLocation>
        <location evidence="1">Nucleus</location>
    </subcellularLocation>
</comment>
<dbReference type="GO" id="GO:0005634">
    <property type="term" value="C:nucleus"/>
    <property type="evidence" value="ECO:0007669"/>
    <property type="project" value="UniProtKB-SubCell"/>
</dbReference>
<dbReference type="PROSITE" id="PS00028">
    <property type="entry name" value="ZINC_FINGER_C2H2_1"/>
    <property type="match status" value="1"/>
</dbReference>
<dbReference type="AlphaFoldDB" id="A0AAW0XCX9"/>
<gene>
    <name evidence="13" type="ORF">OTU49_004531</name>
</gene>
<dbReference type="EMBL" id="JARKIK010000042">
    <property type="protein sequence ID" value="KAK8737545.1"/>
    <property type="molecule type" value="Genomic_DNA"/>
</dbReference>
<organism evidence="13 14">
    <name type="scientific">Cherax quadricarinatus</name>
    <name type="common">Australian red claw crayfish</name>
    <dbReference type="NCBI Taxonomy" id="27406"/>
    <lineage>
        <taxon>Eukaryota</taxon>
        <taxon>Metazoa</taxon>
        <taxon>Ecdysozoa</taxon>
        <taxon>Arthropoda</taxon>
        <taxon>Crustacea</taxon>
        <taxon>Multicrustacea</taxon>
        <taxon>Malacostraca</taxon>
        <taxon>Eumalacostraca</taxon>
        <taxon>Eucarida</taxon>
        <taxon>Decapoda</taxon>
        <taxon>Pleocyemata</taxon>
        <taxon>Astacidea</taxon>
        <taxon>Parastacoidea</taxon>
        <taxon>Parastacidae</taxon>
        <taxon>Cherax</taxon>
    </lineage>
</organism>
<dbReference type="PANTHER" id="PTHR24394">
    <property type="entry name" value="ZINC FINGER PROTEIN"/>
    <property type="match status" value="1"/>
</dbReference>
<evidence type="ECO:0000256" key="7">
    <source>
        <dbReference type="ARBA" id="ARBA00023125"/>
    </source>
</evidence>
<evidence type="ECO:0000256" key="4">
    <source>
        <dbReference type="ARBA" id="ARBA00022771"/>
    </source>
</evidence>
<protein>
    <recommendedName>
        <fullName evidence="12">C2H2-type domain-containing protein</fullName>
    </recommendedName>
</protein>
<keyword evidence="2" id="KW-0479">Metal-binding</keyword>
<keyword evidence="9" id="KW-0539">Nucleus</keyword>
<evidence type="ECO:0000256" key="2">
    <source>
        <dbReference type="ARBA" id="ARBA00022723"/>
    </source>
</evidence>
<accession>A0AAW0XCX9</accession>
<dbReference type="PANTHER" id="PTHR24394:SF29">
    <property type="entry name" value="MYONEURIN"/>
    <property type="match status" value="1"/>
</dbReference>
<keyword evidence="6" id="KW-0805">Transcription regulation</keyword>
<evidence type="ECO:0000256" key="3">
    <source>
        <dbReference type="ARBA" id="ARBA00022737"/>
    </source>
</evidence>
<keyword evidence="3" id="KW-0677">Repeat</keyword>